<accession>A0A921AVQ0</accession>
<keyword evidence="2 4" id="KW-0560">Oxidoreductase</keyword>
<dbReference type="InterPro" id="IPR036291">
    <property type="entry name" value="NAD(P)-bd_dom_sf"/>
</dbReference>
<name>A0A921AVQ0_9BACT</name>
<dbReference type="GO" id="GO:0051287">
    <property type="term" value="F:NAD binding"/>
    <property type="evidence" value="ECO:0007669"/>
    <property type="project" value="InterPro"/>
</dbReference>
<evidence type="ECO:0000313" key="7">
    <source>
        <dbReference type="EMBL" id="HJD96775.1"/>
    </source>
</evidence>
<evidence type="ECO:0000256" key="3">
    <source>
        <dbReference type="ARBA" id="ARBA00023027"/>
    </source>
</evidence>
<dbReference type="AlphaFoldDB" id="A0A921AVQ0"/>
<sequence length="325" mass="35256">MKITVLDGKTLQAGIPFPWPVDGEDEWTCFESSSPDEVRERAVGAEILVINKIVMDAALMDALPGLRCIAVTAAGTNVVDSRAAGERGIVVCNTPAYGTDAVAQHVFALLLELCRRTSLHDESVRRGDWGRAGDFCYCLTPQVELTGKTFGVFGYGNLGRRVAEIAHAFGMKVAACAHRSVPAPGYEPFSFVSKEELFRQSDVLSLHCPLTEETRGLVCRETLDMMKPGSVVINTSRGPVVCGADVADALRSGRLGGFAADVLEQEPPSMDDPLLSAPNSLITPHLAWMTDGARRNIVSITLENIRRYKAGDPQNVVNKEWLRRG</sequence>
<comment type="similarity">
    <text evidence="1 4">Belongs to the D-isomer specific 2-hydroxyacid dehydrogenase family.</text>
</comment>
<comment type="caution">
    <text evidence="7">The sequence shown here is derived from an EMBL/GenBank/DDBJ whole genome shotgun (WGS) entry which is preliminary data.</text>
</comment>
<dbReference type="GO" id="GO:0016616">
    <property type="term" value="F:oxidoreductase activity, acting on the CH-OH group of donors, NAD or NADP as acceptor"/>
    <property type="evidence" value="ECO:0007669"/>
    <property type="project" value="InterPro"/>
</dbReference>
<dbReference type="PANTHER" id="PTHR43761">
    <property type="entry name" value="D-ISOMER SPECIFIC 2-HYDROXYACID DEHYDROGENASE FAMILY PROTEIN (AFU_ORTHOLOGUE AFUA_1G13630)"/>
    <property type="match status" value="1"/>
</dbReference>
<evidence type="ECO:0000313" key="8">
    <source>
        <dbReference type="Proteomes" id="UP000698963"/>
    </source>
</evidence>
<evidence type="ECO:0000256" key="4">
    <source>
        <dbReference type="RuleBase" id="RU003719"/>
    </source>
</evidence>
<reference evidence="7" key="2">
    <citation type="submission" date="2021-09" db="EMBL/GenBank/DDBJ databases">
        <authorList>
            <person name="Gilroy R."/>
        </authorList>
    </citation>
    <scope>NUCLEOTIDE SEQUENCE</scope>
    <source>
        <strain evidence="7">ChiGjej2B2-19336</strain>
    </source>
</reference>
<dbReference type="SUPFAM" id="SSF52283">
    <property type="entry name" value="Formate/glycerate dehydrogenase catalytic domain-like"/>
    <property type="match status" value="1"/>
</dbReference>
<evidence type="ECO:0000256" key="1">
    <source>
        <dbReference type="ARBA" id="ARBA00005854"/>
    </source>
</evidence>
<evidence type="ECO:0000259" key="5">
    <source>
        <dbReference type="Pfam" id="PF00389"/>
    </source>
</evidence>
<proteinExistence type="inferred from homology"/>
<dbReference type="Pfam" id="PF02826">
    <property type="entry name" value="2-Hacid_dh_C"/>
    <property type="match status" value="1"/>
</dbReference>
<reference evidence="7" key="1">
    <citation type="journal article" date="2021" name="PeerJ">
        <title>Extensive microbial diversity within the chicken gut microbiome revealed by metagenomics and culture.</title>
        <authorList>
            <person name="Gilroy R."/>
            <person name="Ravi A."/>
            <person name="Getino M."/>
            <person name="Pursley I."/>
            <person name="Horton D.L."/>
            <person name="Alikhan N.F."/>
            <person name="Baker D."/>
            <person name="Gharbi K."/>
            <person name="Hall N."/>
            <person name="Watson M."/>
            <person name="Adriaenssens E.M."/>
            <person name="Foster-Nyarko E."/>
            <person name="Jarju S."/>
            <person name="Secka A."/>
            <person name="Antonio M."/>
            <person name="Oren A."/>
            <person name="Chaudhuri R.R."/>
            <person name="La Ragione R."/>
            <person name="Hildebrand F."/>
            <person name="Pallen M.J."/>
        </authorList>
    </citation>
    <scope>NUCLEOTIDE SEQUENCE</scope>
    <source>
        <strain evidence="7">ChiGjej2B2-19336</strain>
    </source>
</reference>
<dbReference type="PANTHER" id="PTHR43761:SF1">
    <property type="entry name" value="D-ISOMER SPECIFIC 2-HYDROXYACID DEHYDROGENASE CATALYTIC DOMAIN-CONTAINING PROTEIN-RELATED"/>
    <property type="match status" value="1"/>
</dbReference>
<dbReference type="RefSeq" id="WP_304121314.1">
    <property type="nucleotide sequence ID" value="NZ_DYZA01000073.1"/>
</dbReference>
<keyword evidence="3" id="KW-0520">NAD</keyword>
<dbReference type="Pfam" id="PF00389">
    <property type="entry name" value="2-Hacid_dh"/>
    <property type="match status" value="1"/>
</dbReference>
<evidence type="ECO:0000256" key="2">
    <source>
        <dbReference type="ARBA" id="ARBA00023002"/>
    </source>
</evidence>
<protein>
    <submittedName>
        <fullName evidence="7">D-2-hydroxyacid dehydrogenase</fullName>
    </submittedName>
</protein>
<gene>
    <name evidence="7" type="ORF">K8W16_03910</name>
</gene>
<dbReference type="InterPro" id="IPR050418">
    <property type="entry name" value="D-iso_2-hydroxyacid_DH_PdxB"/>
</dbReference>
<dbReference type="CDD" id="cd12162">
    <property type="entry name" value="2-Hacid_dh_4"/>
    <property type="match status" value="1"/>
</dbReference>
<dbReference type="SUPFAM" id="SSF51735">
    <property type="entry name" value="NAD(P)-binding Rossmann-fold domains"/>
    <property type="match status" value="1"/>
</dbReference>
<dbReference type="InterPro" id="IPR006140">
    <property type="entry name" value="D-isomer_DH_NAD-bd"/>
</dbReference>
<evidence type="ECO:0000259" key="6">
    <source>
        <dbReference type="Pfam" id="PF02826"/>
    </source>
</evidence>
<dbReference type="InterPro" id="IPR006139">
    <property type="entry name" value="D-isomer_2_OHA_DH_cat_dom"/>
</dbReference>
<feature type="domain" description="D-isomer specific 2-hydroxyacid dehydrogenase catalytic" evidence="5">
    <location>
        <begin position="26"/>
        <end position="318"/>
    </location>
</feature>
<dbReference type="Gene3D" id="3.40.50.720">
    <property type="entry name" value="NAD(P)-binding Rossmann-like Domain"/>
    <property type="match status" value="2"/>
</dbReference>
<feature type="domain" description="D-isomer specific 2-hydroxyacid dehydrogenase NAD-binding" evidence="6">
    <location>
        <begin position="107"/>
        <end position="287"/>
    </location>
</feature>
<dbReference type="Proteomes" id="UP000698963">
    <property type="component" value="Unassembled WGS sequence"/>
</dbReference>
<dbReference type="EMBL" id="DYZA01000073">
    <property type="protein sequence ID" value="HJD96775.1"/>
    <property type="molecule type" value="Genomic_DNA"/>
</dbReference>
<organism evidence="7 8">
    <name type="scientific">Mailhella massiliensis</name>
    <dbReference type="NCBI Taxonomy" id="1903261"/>
    <lineage>
        <taxon>Bacteria</taxon>
        <taxon>Pseudomonadati</taxon>
        <taxon>Thermodesulfobacteriota</taxon>
        <taxon>Desulfovibrionia</taxon>
        <taxon>Desulfovibrionales</taxon>
        <taxon>Desulfovibrionaceae</taxon>
        <taxon>Mailhella</taxon>
    </lineage>
</organism>